<keyword evidence="2 6" id="KW-0378">Hydrolase</keyword>
<dbReference type="InterPro" id="IPR017853">
    <property type="entry name" value="GH"/>
</dbReference>
<reference evidence="6" key="1">
    <citation type="submission" date="2020-08" db="EMBL/GenBank/DDBJ databases">
        <title>Genome public.</title>
        <authorList>
            <person name="Liu C."/>
            <person name="Sun Q."/>
        </authorList>
    </citation>
    <scope>NUCLEOTIDE SEQUENCE</scope>
    <source>
        <strain evidence="6">N12</strain>
    </source>
</reference>
<dbReference type="Gene3D" id="3.20.20.80">
    <property type="entry name" value="Glycosidases"/>
    <property type="match status" value="1"/>
</dbReference>
<keyword evidence="5" id="KW-0472">Membrane</keyword>
<dbReference type="RefSeq" id="WP_262436085.1">
    <property type="nucleotide sequence ID" value="NZ_JACRTF010000001.1"/>
</dbReference>
<keyword evidence="5" id="KW-1133">Transmembrane helix</keyword>
<dbReference type="PROSITE" id="PS51904">
    <property type="entry name" value="GLYCOSYL_HYDROL_F25_2"/>
    <property type="match status" value="1"/>
</dbReference>
<dbReference type="PANTHER" id="PTHR34135">
    <property type="entry name" value="LYSOZYME"/>
    <property type="match status" value="1"/>
</dbReference>
<dbReference type="GO" id="GO:0016052">
    <property type="term" value="P:carbohydrate catabolic process"/>
    <property type="evidence" value="ECO:0007669"/>
    <property type="project" value="TreeGrafter"/>
</dbReference>
<gene>
    <name evidence="6" type="ORF">H8744_17525</name>
</gene>
<comment type="similarity">
    <text evidence="1">Belongs to the glycosyl hydrolase 25 family.</text>
</comment>
<keyword evidence="3" id="KW-0326">Glycosidase</keyword>
<evidence type="ECO:0000313" key="6">
    <source>
        <dbReference type="EMBL" id="MBC8595012.1"/>
    </source>
</evidence>
<feature type="transmembrane region" description="Helical" evidence="5">
    <location>
        <begin position="33"/>
        <end position="54"/>
    </location>
</feature>
<sequence>MIPKKPIPPRKTTVARRTPRKAKKPVHRTMPVWLRNVLVIIIVFGFSTTFYYFFIRPYAYRWKPCYGMKEYGICMPCCYDVHGIDISHYQGEIDWPQLLQSRLTDFPIEFIFMKATEGGDLADDAFVQNFTEAGNHGFIRGAYHFFSPKTDPLKQADFFIRTVKLAPGDLPPVLDVEVTGKKTTKELQQSIKRWLDRVEAHYGVKPILYTSYKFKTRYLNDSIFDTYPYWIAHYYVDSVKYEGKWHFWQHTDVGSVPGIGEDVDLNVFNGSLDELKKMTLQ</sequence>
<dbReference type="PANTHER" id="PTHR34135:SF2">
    <property type="entry name" value="LYSOZYME"/>
    <property type="match status" value="1"/>
</dbReference>
<keyword evidence="5" id="KW-0812">Transmembrane</keyword>
<evidence type="ECO:0000256" key="2">
    <source>
        <dbReference type="ARBA" id="ARBA00022801"/>
    </source>
</evidence>
<dbReference type="GO" id="GO:0003796">
    <property type="term" value="F:lysozyme activity"/>
    <property type="evidence" value="ECO:0007669"/>
    <property type="project" value="InterPro"/>
</dbReference>
<accession>A0A926FAC2</accession>
<dbReference type="Pfam" id="PF01183">
    <property type="entry name" value="Glyco_hydro_25"/>
    <property type="match status" value="1"/>
</dbReference>
<dbReference type="EMBL" id="JACRTF010000001">
    <property type="protein sequence ID" value="MBC8595012.1"/>
    <property type="molecule type" value="Genomic_DNA"/>
</dbReference>
<feature type="region of interest" description="Disordered" evidence="4">
    <location>
        <begin position="1"/>
        <end position="23"/>
    </location>
</feature>
<organism evidence="6 7">
    <name type="scientific">Jilunia laotingensis</name>
    <dbReference type="NCBI Taxonomy" id="2763675"/>
    <lineage>
        <taxon>Bacteria</taxon>
        <taxon>Pseudomonadati</taxon>
        <taxon>Bacteroidota</taxon>
        <taxon>Bacteroidia</taxon>
        <taxon>Bacteroidales</taxon>
        <taxon>Bacteroidaceae</taxon>
        <taxon>Jilunia</taxon>
    </lineage>
</organism>
<proteinExistence type="inferred from homology"/>
<name>A0A926FAC2_9BACT</name>
<evidence type="ECO:0000256" key="3">
    <source>
        <dbReference type="ARBA" id="ARBA00023295"/>
    </source>
</evidence>
<evidence type="ECO:0000256" key="4">
    <source>
        <dbReference type="SAM" id="MobiDB-lite"/>
    </source>
</evidence>
<dbReference type="CDD" id="cd06524">
    <property type="entry name" value="GH25_YegX-like"/>
    <property type="match status" value="1"/>
</dbReference>
<keyword evidence="7" id="KW-1185">Reference proteome</keyword>
<protein>
    <submittedName>
        <fullName evidence="6">Glycoside hydrolase family 25 protein</fullName>
    </submittedName>
</protein>
<evidence type="ECO:0000313" key="7">
    <source>
        <dbReference type="Proteomes" id="UP000651085"/>
    </source>
</evidence>
<dbReference type="SMART" id="SM00641">
    <property type="entry name" value="Glyco_25"/>
    <property type="match status" value="1"/>
</dbReference>
<evidence type="ECO:0000256" key="5">
    <source>
        <dbReference type="SAM" id="Phobius"/>
    </source>
</evidence>
<dbReference type="SUPFAM" id="SSF51445">
    <property type="entry name" value="(Trans)glycosidases"/>
    <property type="match status" value="1"/>
</dbReference>
<dbReference type="InterPro" id="IPR018077">
    <property type="entry name" value="Glyco_hydro_fam25_subgr"/>
</dbReference>
<dbReference type="InterPro" id="IPR002053">
    <property type="entry name" value="Glyco_hydro_25"/>
</dbReference>
<dbReference type="GO" id="GO:0009253">
    <property type="term" value="P:peptidoglycan catabolic process"/>
    <property type="evidence" value="ECO:0007669"/>
    <property type="project" value="InterPro"/>
</dbReference>
<dbReference type="GO" id="GO:0016998">
    <property type="term" value="P:cell wall macromolecule catabolic process"/>
    <property type="evidence" value="ECO:0007669"/>
    <property type="project" value="InterPro"/>
</dbReference>
<dbReference type="Proteomes" id="UP000651085">
    <property type="component" value="Unassembled WGS sequence"/>
</dbReference>
<comment type="caution">
    <text evidence="6">The sequence shown here is derived from an EMBL/GenBank/DDBJ whole genome shotgun (WGS) entry which is preliminary data.</text>
</comment>
<dbReference type="AlphaFoldDB" id="A0A926FAC2"/>
<feature type="compositionally biased region" description="Basic residues" evidence="4">
    <location>
        <begin position="13"/>
        <end position="23"/>
    </location>
</feature>
<evidence type="ECO:0000256" key="1">
    <source>
        <dbReference type="ARBA" id="ARBA00010646"/>
    </source>
</evidence>